<proteinExistence type="inferred from homology"/>
<accession>A0A368L714</accession>
<dbReference type="PROSITE" id="PS50111">
    <property type="entry name" value="CHEMOTAXIS_TRANSDUC_2"/>
    <property type="match status" value="1"/>
</dbReference>
<feature type="transmembrane region" description="Helical" evidence="4">
    <location>
        <begin position="20"/>
        <end position="39"/>
    </location>
</feature>
<keyword evidence="4" id="KW-0472">Membrane</keyword>
<dbReference type="InterPro" id="IPR004089">
    <property type="entry name" value="MCPsignal_dom"/>
</dbReference>
<feature type="transmembrane region" description="Helical" evidence="4">
    <location>
        <begin position="196"/>
        <end position="217"/>
    </location>
</feature>
<dbReference type="PANTHER" id="PTHR32089">
    <property type="entry name" value="METHYL-ACCEPTING CHEMOTAXIS PROTEIN MCPB"/>
    <property type="match status" value="1"/>
</dbReference>
<evidence type="ECO:0000256" key="1">
    <source>
        <dbReference type="ARBA" id="ARBA00023224"/>
    </source>
</evidence>
<evidence type="ECO:0000313" key="8">
    <source>
        <dbReference type="Proteomes" id="UP000252357"/>
    </source>
</evidence>
<keyword evidence="8" id="KW-1185">Reference proteome</keyword>
<dbReference type="RefSeq" id="WP_114401502.1">
    <property type="nucleotide sequence ID" value="NZ_QPGB01000001.1"/>
</dbReference>
<evidence type="ECO:0000259" key="6">
    <source>
        <dbReference type="PROSITE" id="PS50885"/>
    </source>
</evidence>
<dbReference type="AlphaFoldDB" id="A0A368L714"/>
<dbReference type="InterPro" id="IPR003660">
    <property type="entry name" value="HAMP_dom"/>
</dbReference>
<feature type="domain" description="Methyl-accepting transducer" evidence="5">
    <location>
        <begin position="281"/>
        <end position="517"/>
    </location>
</feature>
<dbReference type="GO" id="GO:0016020">
    <property type="term" value="C:membrane"/>
    <property type="evidence" value="ECO:0007669"/>
    <property type="project" value="InterPro"/>
</dbReference>
<evidence type="ECO:0000259" key="5">
    <source>
        <dbReference type="PROSITE" id="PS50111"/>
    </source>
</evidence>
<keyword evidence="4" id="KW-0812">Transmembrane</keyword>
<organism evidence="7 8">
    <name type="scientific">Parvibium lacunae</name>
    <dbReference type="NCBI Taxonomy" id="1888893"/>
    <lineage>
        <taxon>Bacteria</taxon>
        <taxon>Pseudomonadati</taxon>
        <taxon>Pseudomonadota</taxon>
        <taxon>Betaproteobacteria</taxon>
        <taxon>Burkholderiales</taxon>
        <taxon>Alcaligenaceae</taxon>
        <taxon>Parvibium</taxon>
    </lineage>
</organism>
<gene>
    <name evidence="7" type="ORF">DU000_01010</name>
</gene>
<dbReference type="SMART" id="SM00283">
    <property type="entry name" value="MA"/>
    <property type="match status" value="1"/>
</dbReference>
<evidence type="ECO:0000256" key="2">
    <source>
        <dbReference type="ARBA" id="ARBA00029447"/>
    </source>
</evidence>
<dbReference type="PANTHER" id="PTHR32089:SF112">
    <property type="entry name" value="LYSOZYME-LIKE PROTEIN-RELATED"/>
    <property type="match status" value="1"/>
</dbReference>
<name>A0A368L714_9BURK</name>
<comment type="similarity">
    <text evidence="2">Belongs to the methyl-accepting chemotaxis (MCP) protein family.</text>
</comment>
<dbReference type="SUPFAM" id="SSF58104">
    <property type="entry name" value="Methyl-accepting chemotaxis protein (MCP) signaling domain"/>
    <property type="match status" value="1"/>
</dbReference>
<keyword evidence="1 3" id="KW-0807">Transducer</keyword>
<dbReference type="CDD" id="cd06225">
    <property type="entry name" value="HAMP"/>
    <property type="match status" value="1"/>
</dbReference>
<keyword evidence="4" id="KW-1133">Transmembrane helix</keyword>
<sequence>MTQPLSLPRWHPSTVQGTLLGMTLLGIGGLIILGIQLLVSLQAHQRGAEQVFLAKDAVADILPPPMYAIELMLVSYQAAEAVNQDLNTDFYIPEITRLKRDFEVRADYWKNNQVVEPSIQAALLGKQLETALSLFKLAETTFSSAILQKNKEDAQQQLTAMVKLYKAHRQAVDSTVNLANQYAETKINDMSRTNTITMLAAIFTFILITAAMSGFSWRYARRLLAKIGGEPSLIAETAAQIAAGNLSNPLPTEWQRAGSLGFSFNKMQDSLRLLVQSLQTQANQFNQQANRMTQIAESGARAIEEQSTSLRAIHGAMEQAREQSTVIHTQVIEANIMMQSGLEAAAENAKIARQAASDLNELSKLVRDTSQVLSFVDSHAKTINLSASQISQIAKQTNLLALNAAIEAARAGEHGRGFSIVADEVRKLAQSASEAAGEITHVATALENSVQALNASAAETIELATKSVERSEAVDSVTEHVAQMTQRMQVMVNALTVASETQLNEFNQVTSASDAIANELETTASSVNAIATMSGQINEETNRLETLIQRYRI</sequence>
<comment type="caution">
    <text evidence="7">The sequence shown here is derived from an EMBL/GenBank/DDBJ whole genome shotgun (WGS) entry which is preliminary data.</text>
</comment>
<reference evidence="7 8" key="1">
    <citation type="journal article" date="2018" name="Int. J. Syst. Evol. Microbiol.">
        <title>Parvibium lacunae gen. nov., sp. nov., a new member of the family Alcaligenaceae isolated from a freshwater pond.</title>
        <authorList>
            <person name="Chen W.M."/>
            <person name="Xie P.B."/>
            <person name="Hsu M.Y."/>
            <person name="Sheu S.Y."/>
        </authorList>
    </citation>
    <scope>NUCLEOTIDE SEQUENCE [LARGE SCALE GENOMIC DNA]</scope>
    <source>
        <strain evidence="7 8">KMB9</strain>
    </source>
</reference>
<dbReference type="GO" id="GO:0007165">
    <property type="term" value="P:signal transduction"/>
    <property type="evidence" value="ECO:0007669"/>
    <property type="project" value="UniProtKB-KW"/>
</dbReference>
<protein>
    <submittedName>
        <fullName evidence="7">Methyl-accepting chemotaxis protein</fullName>
    </submittedName>
</protein>
<dbReference type="Gene3D" id="1.10.287.950">
    <property type="entry name" value="Methyl-accepting chemotaxis protein"/>
    <property type="match status" value="1"/>
</dbReference>
<dbReference type="PROSITE" id="PS50885">
    <property type="entry name" value="HAMP"/>
    <property type="match status" value="1"/>
</dbReference>
<dbReference type="Proteomes" id="UP000252357">
    <property type="component" value="Unassembled WGS sequence"/>
</dbReference>
<evidence type="ECO:0000256" key="4">
    <source>
        <dbReference type="SAM" id="Phobius"/>
    </source>
</evidence>
<evidence type="ECO:0000313" key="7">
    <source>
        <dbReference type="EMBL" id="RCS59352.1"/>
    </source>
</evidence>
<dbReference type="OrthoDB" id="9806477at2"/>
<evidence type="ECO:0000256" key="3">
    <source>
        <dbReference type="PROSITE-ProRule" id="PRU00284"/>
    </source>
</evidence>
<dbReference type="Pfam" id="PF00015">
    <property type="entry name" value="MCPsignal"/>
    <property type="match status" value="1"/>
</dbReference>
<feature type="domain" description="HAMP" evidence="6">
    <location>
        <begin position="234"/>
        <end position="276"/>
    </location>
</feature>
<dbReference type="EMBL" id="QPGB01000001">
    <property type="protein sequence ID" value="RCS59352.1"/>
    <property type="molecule type" value="Genomic_DNA"/>
</dbReference>